<feature type="compositionally biased region" description="Low complexity" evidence="1">
    <location>
        <begin position="118"/>
        <end position="136"/>
    </location>
</feature>
<dbReference type="InterPro" id="IPR018392">
    <property type="entry name" value="LysM"/>
</dbReference>
<reference evidence="4" key="2">
    <citation type="submission" date="2021-04" db="EMBL/GenBank/DDBJ databases">
        <authorList>
            <person name="Gilroy R."/>
        </authorList>
    </citation>
    <scope>NUCLEOTIDE SEQUENCE</scope>
    <source>
        <strain evidence="4">14975</strain>
    </source>
</reference>
<evidence type="ECO:0000313" key="5">
    <source>
        <dbReference type="Proteomes" id="UP000823964"/>
    </source>
</evidence>
<keyword evidence="2" id="KW-1133">Transmembrane helix</keyword>
<dbReference type="Proteomes" id="UP000823964">
    <property type="component" value="Unassembled WGS sequence"/>
</dbReference>
<evidence type="ECO:0000256" key="2">
    <source>
        <dbReference type="SAM" id="Phobius"/>
    </source>
</evidence>
<evidence type="ECO:0000313" key="4">
    <source>
        <dbReference type="EMBL" id="HIX20574.1"/>
    </source>
</evidence>
<name>A0A9D1VCQ1_9BACT</name>
<feature type="domain" description="LysM" evidence="3">
    <location>
        <begin position="244"/>
        <end position="288"/>
    </location>
</feature>
<dbReference type="PANTHER" id="PTHR33734:SF22">
    <property type="entry name" value="MEMBRANE-BOUND LYTIC MUREIN TRANSGLYCOSYLASE D"/>
    <property type="match status" value="1"/>
</dbReference>
<dbReference type="AlphaFoldDB" id="A0A9D1VCQ1"/>
<protein>
    <submittedName>
        <fullName evidence="4">LysM peptidoglycan-binding domain-containing protein</fullName>
    </submittedName>
</protein>
<proteinExistence type="predicted"/>
<evidence type="ECO:0000256" key="1">
    <source>
        <dbReference type="SAM" id="MobiDB-lite"/>
    </source>
</evidence>
<organism evidence="4 5">
    <name type="scientific">Candidatus Akkermansia intestinigallinarum</name>
    <dbReference type="NCBI Taxonomy" id="2838431"/>
    <lineage>
        <taxon>Bacteria</taxon>
        <taxon>Pseudomonadati</taxon>
        <taxon>Verrucomicrobiota</taxon>
        <taxon>Verrucomicrobiia</taxon>
        <taxon>Verrucomicrobiales</taxon>
        <taxon>Akkermansiaceae</taxon>
        <taxon>Akkermansia</taxon>
    </lineage>
</organism>
<dbReference type="CDD" id="cd00118">
    <property type="entry name" value="LysM"/>
    <property type="match status" value="2"/>
</dbReference>
<reference evidence="4" key="1">
    <citation type="journal article" date="2021" name="PeerJ">
        <title>Extensive microbial diversity within the chicken gut microbiome revealed by metagenomics and culture.</title>
        <authorList>
            <person name="Gilroy R."/>
            <person name="Ravi A."/>
            <person name="Getino M."/>
            <person name="Pursley I."/>
            <person name="Horton D.L."/>
            <person name="Alikhan N.F."/>
            <person name="Baker D."/>
            <person name="Gharbi K."/>
            <person name="Hall N."/>
            <person name="Watson M."/>
            <person name="Adriaenssens E.M."/>
            <person name="Foster-Nyarko E."/>
            <person name="Jarju S."/>
            <person name="Secka A."/>
            <person name="Antonio M."/>
            <person name="Oren A."/>
            <person name="Chaudhuri R.R."/>
            <person name="La Ragione R."/>
            <person name="Hildebrand F."/>
            <person name="Pallen M.J."/>
        </authorList>
    </citation>
    <scope>NUCLEOTIDE SEQUENCE</scope>
    <source>
        <strain evidence="4">14975</strain>
    </source>
</reference>
<keyword evidence="2" id="KW-0472">Membrane</keyword>
<dbReference type="PANTHER" id="PTHR33734">
    <property type="entry name" value="LYSM DOMAIN-CONTAINING GPI-ANCHORED PROTEIN 2"/>
    <property type="match status" value="1"/>
</dbReference>
<comment type="caution">
    <text evidence="4">The sequence shown here is derived from an EMBL/GenBank/DDBJ whole genome shotgun (WGS) entry which is preliminary data.</text>
</comment>
<dbReference type="InterPro" id="IPR036779">
    <property type="entry name" value="LysM_dom_sf"/>
</dbReference>
<dbReference type="PROSITE" id="PS51782">
    <property type="entry name" value="LYSM"/>
    <property type="match status" value="2"/>
</dbReference>
<accession>A0A9D1VCQ1</accession>
<feature type="region of interest" description="Disordered" evidence="1">
    <location>
        <begin position="158"/>
        <end position="191"/>
    </location>
</feature>
<evidence type="ECO:0000259" key="3">
    <source>
        <dbReference type="PROSITE" id="PS51782"/>
    </source>
</evidence>
<dbReference type="SMART" id="SM00257">
    <property type="entry name" value="LysM"/>
    <property type="match status" value="2"/>
</dbReference>
<feature type="region of interest" description="Disordered" evidence="1">
    <location>
        <begin position="116"/>
        <end position="136"/>
    </location>
</feature>
<dbReference type="EMBL" id="DXFQ01000156">
    <property type="protein sequence ID" value="HIX20574.1"/>
    <property type="molecule type" value="Genomic_DNA"/>
</dbReference>
<keyword evidence="2" id="KW-0812">Transmembrane</keyword>
<gene>
    <name evidence="4" type="ORF">H9862_08255</name>
</gene>
<dbReference type="SUPFAM" id="SSF54106">
    <property type="entry name" value="LysM domain"/>
    <property type="match status" value="2"/>
</dbReference>
<feature type="region of interest" description="Disordered" evidence="1">
    <location>
        <begin position="79"/>
        <end position="100"/>
    </location>
</feature>
<feature type="domain" description="LysM" evidence="3">
    <location>
        <begin position="180"/>
        <end position="223"/>
    </location>
</feature>
<dbReference type="Pfam" id="PF01476">
    <property type="entry name" value="LysM"/>
    <property type="match status" value="2"/>
</dbReference>
<sequence length="289" mass="30515">MTNNNTDFNGTRLGRSKPRKRLGKQFMSMLYRSEVGLPQDTIKSNTVVRIIVALLVVHILIIVGVLLRDDLSHNYGTPVSENKALDEPPPNLAAQPASSTADAGIIDTQIDLSLDTESTPATPAAPATSPATASTTHITGANTALDDEAEDVAEDPAPVIARNDSAASGNRADTADKRPRQHHVKTGDSLSKLSKQYGVSVAAIQKANGLRGIAINVGDYLIIPDKDGTVAPAVTPDKPAESGKTHVVKKGETLGGIARKYGTTVSALQKLNNIKDPSKIRIGQKIKLP</sequence>
<feature type="transmembrane region" description="Helical" evidence="2">
    <location>
        <begin position="47"/>
        <end position="67"/>
    </location>
</feature>
<dbReference type="Gene3D" id="3.10.350.10">
    <property type="entry name" value="LysM domain"/>
    <property type="match status" value="2"/>
</dbReference>